<dbReference type="Proteomes" id="UP000605361">
    <property type="component" value="Unassembled WGS sequence"/>
</dbReference>
<dbReference type="AlphaFoldDB" id="A0A931EZ54"/>
<dbReference type="Gene3D" id="3.40.50.10490">
    <property type="entry name" value="Glucose-6-phosphate isomerase like protein, domain 1"/>
    <property type="match status" value="1"/>
</dbReference>
<dbReference type="PROSITE" id="PS51464">
    <property type="entry name" value="SIS"/>
    <property type="match status" value="1"/>
</dbReference>
<organism evidence="2 3">
    <name type="scientific">Nonomuraea cypriaca</name>
    <dbReference type="NCBI Taxonomy" id="1187855"/>
    <lineage>
        <taxon>Bacteria</taxon>
        <taxon>Bacillati</taxon>
        <taxon>Actinomycetota</taxon>
        <taxon>Actinomycetes</taxon>
        <taxon>Streptosporangiales</taxon>
        <taxon>Streptosporangiaceae</taxon>
        <taxon>Nonomuraea</taxon>
    </lineage>
</organism>
<dbReference type="GO" id="GO:0097367">
    <property type="term" value="F:carbohydrate derivative binding"/>
    <property type="evidence" value="ECO:0007669"/>
    <property type="project" value="InterPro"/>
</dbReference>
<dbReference type="InterPro" id="IPR046348">
    <property type="entry name" value="SIS_dom_sf"/>
</dbReference>
<accession>A0A931EZ54</accession>
<name>A0A931EZ54_9ACTN</name>
<dbReference type="SUPFAM" id="SSF53697">
    <property type="entry name" value="SIS domain"/>
    <property type="match status" value="1"/>
</dbReference>
<comment type="caution">
    <text evidence="2">The sequence shown here is derived from an EMBL/GenBank/DDBJ whole genome shotgun (WGS) entry which is preliminary data.</text>
</comment>
<dbReference type="GO" id="GO:1901135">
    <property type="term" value="P:carbohydrate derivative metabolic process"/>
    <property type="evidence" value="ECO:0007669"/>
    <property type="project" value="InterPro"/>
</dbReference>
<reference evidence="2" key="1">
    <citation type="submission" date="2020-11" db="EMBL/GenBank/DDBJ databases">
        <title>Whole-genome analyses of Nonomuraea sp. K274.</title>
        <authorList>
            <person name="Veyisoglu A."/>
        </authorList>
    </citation>
    <scope>NUCLEOTIDE SEQUENCE</scope>
    <source>
        <strain evidence="2">K274</strain>
    </source>
</reference>
<dbReference type="EMBL" id="JADOGI010000057">
    <property type="protein sequence ID" value="MBF8188000.1"/>
    <property type="molecule type" value="Genomic_DNA"/>
</dbReference>
<sequence>METLYPFLRRDPLDVGASTAEKARASLELRRQVLDELETPLATCAAAMAAAFRGGGRLFTFGNGGSSTDARSVASLFTGRGRPAVSLACDSALVTALGNDVGFDVVFARQLAALGGEGDIACALSTSGGSANVLRGLAQAGSQGMVTIGFAGSGGGRMAEDRLAEHLFVVPSSSVHRIQEAQATLYHVLAELVSADAGQGIAHEDVDHPGATEAGA</sequence>
<keyword evidence="3" id="KW-1185">Reference proteome</keyword>
<evidence type="ECO:0000313" key="2">
    <source>
        <dbReference type="EMBL" id="MBF8188000.1"/>
    </source>
</evidence>
<evidence type="ECO:0000259" key="1">
    <source>
        <dbReference type="PROSITE" id="PS51464"/>
    </source>
</evidence>
<protein>
    <submittedName>
        <fullName evidence="2">SIS domain-containing protein</fullName>
    </submittedName>
</protein>
<dbReference type="InterPro" id="IPR035461">
    <property type="entry name" value="GmhA/DiaA"/>
</dbReference>
<gene>
    <name evidence="2" type="ORF">ITP53_20125</name>
</gene>
<dbReference type="RefSeq" id="WP_195896956.1">
    <property type="nucleotide sequence ID" value="NZ_JADOGI010000057.1"/>
</dbReference>
<dbReference type="InterPro" id="IPR001347">
    <property type="entry name" value="SIS_dom"/>
</dbReference>
<dbReference type="Pfam" id="PF13580">
    <property type="entry name" value="SIS_2"/>
    <property type="match status" value="1"/>
</dbReference>
<dbReference type="PANTHER" id="PTHR30390">
    <property type="entry name" value="SEDOHEPTULOSE 7-PHOSPHATE ISOMERASE / DNAA INITIATOR-ASSOCIATING FACTOR FOR REPLICATION INITIATION"/>
    <property type="match status" value="1"/>
</dbReference>
<proteinExistence type="predicted"/>
<feature type="domain" description="SIS" evidence="1">
    <location>
        <begin position="48"/>
        <end position="199"/>
    </location>
</feature>
<dbReference type="CDD" id="cd05006">
    <property type="entry name" value="SIS_GmhA"/>
    <property type="match status" value="1"/>
</dbReference>
<evidence type="ECO:0000313" key="3">
    <source>
        <dbReference type="Proteomes" id="UP000605361"/>
    </source>
</evidence>
<dbReference type="InterPro" id="IPR050099">
    <property type="entry name" value="SIS_GmhA/DiaA_subfam"/>
</dbReference>